<proteinExistence type="predicted"/>
<reference evidence="2 3" key="1">
    <citation type="journal article" date="2019" name="Sci. Rep.">
        <title>Orb-weaving spider Araneus ventricosus genome elucidates the spidroin gene catalogue.</title>
        <authorList>
            <person name="Kono N."/>
            <person name="Nakamura H."/>
            <person name="Ohtoshi R."/>
            <person name="Moran D.A.P."/>
            <person name="Shinohara A."/>
            <person name="Yoshida Y."/>
            <person name="Fujiwara M."/>
            <person name="Mori M."/>
            <person name="Tomita M."/>
            <person name="Arakawa K."/>
        </authorList>
    </citation>
    <scope>NUCLEOTIDE SEQUENCE [LARGE SCALE GENOMIC DNA]</scope>
</reference>
<sequence>MLPEDRLNLLYNVEFAKDDFRPCLYSMTKEEEEQLLNKDVFSVLRLYLQWPMQSLFLETAEKTRNYIGDRGFKLLLSVIFCDMTLMKGFDYYELFENFWNRSSNSLKESSRGDPHFRERIESCFEEIRRKREAYNNERVKWERKVNSETKRKKGNRKNRRTHSKKLKKNKQSCFSLCFDVSL</sequence>
<name>A0A4Y2NS08_ARAVE</name>
<gene>
    <name evidence="2" type="ORF">AVEN_26684_1</name>
</gene>
<feature type="compositionally biased region" description="Basic residues" evidence="1">
    <location>
        <begin position="150"/>
        <end position="167"/>
    </location>
</feature>
<keyword evidence="3" id="KW-1185">Reference proteome</keyword>
<comment type="caution">
    <text evidence="2">The sequence shown here is derived from an EMBL/GenBank/DDBJ whole genome shotgun (WGS) entry which is preliminary data.</text>
</comment>
<dbReference type="Proteomes" id="UP000499080">
    <property type="component" value="Unassembled WGS sequence"/>
</dbReference>
<evidence type="ECO:0000313" key="2">
    <source>
        <dbReference type="EMBL" id="GBN41774.1"/>
    </source>
</evidence>
<dbReference type="OrthoDB" id="6437663at2759"/>
<protein>
    <submittedName>
        <fullName evidence="2">Uncharacterized protein</fullName>
    </submittedName>
</protein>
<dbReference type="EMBL" id="BGPR01009706">
    <property type="protein sequence ID" value="GBN41774.1"/>
    <property type="molecule type" value="Genomic_DNA"/>
</dbReference>
<evidence type="ECO:0000256" key="1">
    <source>
        <dbReference type="SAM" id="MobiDB-lite"/>
    </source>
</evidence>
<feature type="region of interest" description="Disordered" evidence="1">
    <location>
        <begin position="145"/>
        <end position="167"/>
    </location>
</feature>
<organism evidence="2 3">
    <name type="scientific">Araneus ventricosus</name>
    <name type="common">Orbweaver spider</name>
    <name type="synonym">Epeira ventricosa</name>
    <dbReference type="NCBI Taxonomy" id="182803"/>
    <lineage>
        <taxon>Eukaryota</taxon>
        <taxon>Metazoa</taxon>
        <taxon>Ecdysozoa</taxon>
        <taxon>Arthropoda</taxon>
        <taxon>Chelicerata</taxon>
        <taxon>Arachnida</taxon>
        <taxon>Araneae</taxon>
        <taxon>Araneomorphae</taxon>
        <taxon>Entelegynae</taxon>
        <taxon>Araneoidea</taxon>
        <taxon>Araneidae</taxon>
        <taxon>Araneus</taxon>
    </lineage>
</organism>
<accession>A0A4Y2NS08</accession>
<evidence type="ECO:0000313" key="3">
    <source>
        <dbReference type="Proteomes" id="UP000499080"/>
    </source>
</evidence>
<dbReference type="AlphaFoldDB" id="A0A4Y2NS08"/>